<gene>
    <name evidence="1" type="ORF">SAMEA4029010_CIC11G00000005914</name>
</gene>
<dbReference type="Proteomes" id="UP000182334">
    <property type="component" value="Chromosome V"/>
</dbReference>
<reference evidence="1 2" key="1">
    <citation type="submission" date="2016-10" db="EMBL/GenBank/DDBJ databases">
        <authorList>
            <person name="de Groot N.N."/>
        </authorList>
    </citation>
    <scope>NUCLEOTIDE SEQUENCE [LARGE SCALE GENOMIC DNA]</scope>
    <source>
        <strain evidence="1 2">CBS 141442</strain>
    </source>
</reference>
<sequence>MESVFMASYSFSILETLPSIHEPLKYLSISSEDPSFHQQIQNWPASYYYKETEFTQLPQLLTHLQDSQNYNLRVELHQNKLIYTSGVTNLTLTLSENTYAHNSYVGRYLRFIKHVPPKYGPHLDTFYTATVSLSTNTKYYKDLSVLLAKVFAVCTVSLLLAHEVPFPLGIVQPKYLSTQVSSHSDLRALSVKQISSDDAHDFYEYLGLLHLDGLPDYNNSHVQATTMYEIPEVTFEKDIRELHLLVTRDINPSVLTLLISSEGWISVFARSESQNIVLLRTASGIYMWSIHK</sequence>
<dbReference type="OrthoDB" id="4086412at2759"/>
<accession>A0A1L0C1C6</accession>
<dbReference type="EMBL" id="LT635760">
    <property type="protein sequence ID" value="SGZ56530.1"/>
    <property type="molecule type" value="Genomic_DNA"/>
</dbReference>
<dbReference type="AlphaFoldDB" id="A0A1L0C1C6"/>
<name>A0A1L0C1C6_9ASCO</name>
<keyword evidence="2" id="KW-1185">Reference proteome</keyword>
<proteinExistence type="predicted"/>
<organism evidence="1 2">
    <name type="scientific">Sungouiella intermedia</name>
    <dbReference type="NCBI Taxonomy" id="45354"/>
    <lineage>
        <taxon>Eukaryota</taxon>
        <taxon>Fungi</taxon>
        <taxon>Dikarya</taxon>
        <taxon>Ascomycota</taxon>
        <taxon>Saccharomycotina</taxon>
        <taxon>Pichiomycetes</taxon>
        <taxon>Metschnikowiaceae</taxon>
        <taxon>Sungouiella</taxon>
    </lineage>
</organism>
<protein>
    <submittedName>
        <fullName evidence="1">CIC11C00000005914</fullName>
    </submittedName>
</protein>
<evidence type="ECO:0000313" key="1">
    <source>
        <dbReference type="EMBL" id="SGZ56530.1"/>
    </source>
</evidence>
<evidence type="ECO:0000313" key="2">
    <source>
        <dbReference type="Proteomes" id="UP000182334"/>
    </source>
</evidence>